<accession>A0A316F4T8</accession>
<reference evidence="1 2" key="1">
    <citation type="submission" date="2018-05" db="EMBL/GenBank/DDBJ databases">
        <title>Genomic Encyclopedia of Archaeal and Bacterial Type Strains, Phase II (KMG-II): from individual species to whole genera.</title>
        <authorList>
            <person name="Goeker M."/>
        </authorList>
    </citation>
    <scope>NUCLEOTIDE SEQUENCE [LARGE SCALE GENOMIC DNA]</scope>
    <source>
        <strain evidence="1 2">DSM 45184</strain>
    </source>
</reference>
<proteinExistence type="predicted"/>
<protein>
    <submittedName>
        <fullName evidence="1">Uncharacterized protein</fullName>
    </submittedName>
</protein>
<evidence type="ECO:0000313" key="1">
    <source>
        <dbReference type="EMBL" id="PWK40807.1"/>
    </source>
</evidence>
<keyword evidence="2" id="KW-1185">Reference proteome</keyword>
<dbReference type="AlphaFoldDB" id="A0A316F4T8"/>
<gene>
    <name evidence="1" type="ORF">BC793_11836</name>
</gene>
<dbReference type="Proteomes" id="UP000245697">
    <property type="component" value="Unassembled WGS sequence"/>
</dbReference>
<dbReference type="EMBL" id="QGGR01000018">
    <property type="protein sequence ID" value="PWK40807.1"/>
    <property type="molecule type" value="Genomic_DNA"/>
</dbReference>
<evidence type="ECO:0000313" key="2">
    <source>
        <dbReference type="Proteomes" id="UP000245697"/>
    </source>
</evidence>
<sequence>MARGISRRSTGIAGPTVVVSAAAVVPAQAVAGTDGPQVRTTVMASGRRFTLLGYGLTATQRVPRRLPRNEI</sequence>
<organism evidence="1 2">
    <name type="scientific">Actinoplanes xinjiangensis</name>
    <dbReference type="NCBI Taxonomy" id="512350"/>
    <lineage>
        <taxon>Bacteria</taxon>
        <taxon>Bacillati</taxon>
        <taxon>Actinomycetota</taxon>
        <taxon>Actinomycetes</taxon>
        <taxon>Micromonosporales</taxon>
        <taxon>Micromonosporaceae</taxon>
        <taxon>Actinoplanes</taxon>
    </lineage>
</organism>
<comment type="caution">
    <text evidence="1">The sequence shown here is derived from an EMBL/GenBank/DDBJ whole genome shotgun (WGS) entry which is preliminary data.</text>
</comment>
<name>A0A316F4T8_9ACTN</name>